<evidence type="ECO:0000256" key="1">
    <source>
        <dbReference type="SAM" id="MobiDB-lite"/>
    </source>
</evidence>
<accession>A0A6B0R9T9</accession>
<evidence type="ECO:0000313" key="2">
    <source>
        <dbReference type="EMBL" id="MXQ86630.1"/>
    </source>
</evidence>
<evidence type="ECO:0000313" key="3">
    <source>
        <dbReference type="Proteomes" id="UP000322234"/>
    </source>
</evidence>
<dbReference type="EMBL" id="VBQZ03000034">
    <property type="protein sequence ID" value="MXQ86630.1"/>
    <property type="molecule type" value="Genomic_DNA"/>
</dbReference>
<proteinExistence type="predicted"/>
<feature type="region of interest" description="Disordered" evidence="1">
    <location>
        <begin position="1"/>
        <end position="51"/>
    </location>
</feature>
<name>A0A6B0R9T9_9CETA</name>
<comment type="caution">
    <text evidence="2">The sequence shown here is derived from an EMBL/GenBank/DDBJ whole genome shotgun (WGS) entry which is preliminary data.</text>
</comment>
<organism evidence="2 3">
    <name type="scientific">Bos mutus</name>
    <name type="common">wild yak</name>
    <dbReference type="NCBI Taxonomy" id="72004"/>
    <lineage>
        <taxon>Eukaryota</taxon>
        <taxon>Metazoa</taxon>
        <taxon>Chordata</taxon>
        <taxon>Craniata</taxon>
        <taxon>Vertebrata</taxon>
        <taxon>Euteleostomi</taxon>
        <taxon>Mammalia</taxon>
        <taxon>Eutheria</taxon>
        <taxon>Laurasiatheria</taxon>
        <taxon>Artiodactyla</taxon>
        <taxon>Ruminantia</taxon>
        <taxon>Pecora</taxon>
        <taxon>Bovidae</taxon>
        <taxon>Bovinae</taxon>
        <taxon>Bos</taxon>
    </lineage>
</organism>
<sequence>MERSGKRRASQALRGETQGTQQEQRERGGAHAATPVPALITTGSYGKEREDRNVTENQELIGKDPEIFAQHLLLTDAY</sequence>
<gene>
    <name evidence="2" type="ORF">E5288_WYG013035</name>
</gene>
<dbReference type="Proteomes" id="UP000322234">
    <property type="component" value="Unassembled WGS sequence"/>
</dbReference>
<reference evidence="2" key="1">
    <citation type="submission" date="2019-10" db="EMBL/GenBank/DDBJ databases">
        <title>The sequence and de novo assembly of the wild yak genome.</title>
        <authorList>
            <person name="Liu Y."/>
        </authorList>
    </citation>
    <scope>NUCLEOTIDE SEQUENCE [LARGE SCALE GENOMIC DNA]</scope>
    <source>
        <strain evidence="2">WY2019</strain>
    </source>
</reference>
<protein>
    <submittedName>
        <fullName evidence="2">Uncharacterized protein</fullName>
    </submittedName>
</protein>
<keyword evidence="3" id="KW-1185">Reference proteome</keyword>
<dbReference type="AlphaFoldDB" id="A0A6B0R9T9"/>